<protein>
    <submittedName>
        <fullName evidence="4">Phosducin-like protein 3</fullName>
    </submittedName>
</protein>
<dbReference type="PANTHER" id="PTHR21148">
    <property type="entry name" value="THIOREDOXIN DOMAIN-CONTAINING PROTEIN 9"/>
    <property type="match status" value="1"/>
</dbReference>
<evidence type="ECO:0000313" key="5">
    <source>
        <dbReference type="Proteomes" id="UP000694416"/>
    </source>
</evidence>
<dbReference type="Pfam" id="PF02114">
    <property type="entry name" value="Phosducin"/>
    <property type="match status" value="1"/>
</dbReference>
<evidence type="ECO:0000256" key="1">
    <source>
        <dbReference type="ARBA" id="ARBA00009686"/>
    </source>
</evidence>
<dbReference type="Proteomes" id="UP000694416">
    <property type="component" value="Unplaced"/>
</dbReference>
<evidence type="ECO:0000256" key="2">
    <source>
        <dbReference type="SAM" id="Coils"/>
    </source>
</evidence>
<dbReference type="Ensembl" id="ENSPTET00000024782.1">
    <property type="protein sequence ID" value="ENSPTEP00000016716.1"/>
    <property type="gene ID" value="ENSPTEG00000018323.1"/>
</dbReference>
<reference evidence="4" key="1">
    <citation type="submission" date="2025-08" db="UniProtKB">
        <authorList>
            <consortium name="Ensembl"/>
        </authorList>
    </citation>
    <scope>IDENTIFICATION</scope>
</reference>
<dbReference type="CDD" id="cd02989">
    <property type="entry name" value="Phd_like_TxnDC9"/>
    <property type="match status" value="1"/>
</dbReference>
<reference evidence="4" key="2">
    <citation type="submission" date="2025-09" db="UniProtKB">
        <authorList>
            <consortium name="Ensembl"/>
        </authorList>
    </citation>
    <scope>IDENTIFICATION</scope>
</reference>
<dbReference type="SUPFAM" id="SSF52833">
    <property type="entry name" value="Thioredoxin-like"/>
    <property type="match status" value="1"/>
</dbReference>
<dbReference type="AlphaFoldDB" id="A0A8C9HF89"/>
<feature type="domain" description="Phosducin" evidence="3">
    <location>
        <begin position="42"/>
        <end position="195"/>
    </location>
</feature>
<evidence type="ECO:0000313" key="4">
    <source>
        <dbReference type="Ensembl" id="ENSPTEP00000016716.1"/>
    </source>
</evidence>
<dbReference type="InterPro" id="IPR036249">
    <property type="entry name" value="Thioredoxin-like_sf"/>
</dbReference>
<evidence type="ECO:0000259" key="3">
    <source>
        <dbReference type="Pfam" id="PF02114"/>
    </source>
</evidence>
<proteinExistence type="inferred from homology"/>
<dbReference type="InterPro" id="IPR024253">
    <property type="entry name" value="Phosducin_thioredoxin-like_dom"/>
</dbReference>
<accession>A0A8C9HF89</accession>
<sequence length="213" mass="25301">MFPKNKLTDICTSLTLTKAKDDIKKERNIVNEQNEFEQSVCVLNELEKNHDEKNTTLVDENSDDEEIRKWREKRLIQLKKKMELKKDGVYIDVDEKDFLPYVLKNCCVVCHFYDNDFKRCHILHTHLIRLANIHLGTKFIKVEAKKCLFFMNKLSIKVLPSLCLFIDGVLVQTCIGFEEFGNRDDFKTKYLEKFLFKKKVIRSMKHEESDEEV</sequence>
<keyword evidence="2" id="KW-0175">Coiled coil</keyword>
<feature type="coiled-coil region" evidence="2">
    <location>
        <begin position="29"/>
        <end position="63"/>
    </location>
</feature>
<dbReference type="Gene3D" id="3.40.30.10">
    <property type="entry name" value="Glutaredoxin"/>
    <property type="match status" value="1"/>
</dbReference>
<keyword evidence="5" id="KW-1185">Reference proteome</keyword>
<comment type="similarity">
    <text evidence="1">Belongs to the phosducin family.</text>
</comment>
<organism evidence="4 5">
    <name type="scientific">Piliocolobus tephrosceles</name>
    <name type="common">Ugandan red Colobus</name>
    <dbReference type="NCBI Taxonomy" id="591936"/>
    <lineage>
        <taxon>Eukaryota</taxon>
        <taxon>Metazoa</taxon>
        <taxon>Chordata</taxon>
        <taxon>Craniata</taxon>
        <taxon>Vertebrata</taxon>
        <taxon>Euteleostomi</taxon>
        <taxon>Mammalia</taxon>
        <taxon>Eutheria</taxon>
        <taxon>Euarchontoglires</taxon>
        <taxon>Primates</taxon>
        <taxon>Haplorrhini</taxon>
        <taxon>Catarrhini</taxon>
        <taxon>Cercopithecidae</taxon>
        <taxon>Colobinae</taxon>
        <taxon>Piliocolobus</taxon>
    </lineage>
</organism>
<name>A0A8C9HF89_9PRIM</name>